<evidence type="ECO:0000256" key="1">
    <source>
        <dbReference type="SAM" id="Phobius"/>
    </source>
</evidence>
<sequence length="75" mass="8306">MAAVPRSEPRPVNPALMFGLVAVPAFFVWFLFLPGYGRSLRIVALVYAFMPLIFAGVGMAVWLVFWAFLKIASSL</sequence>
<evidence type="ECO:0000313" key="3">
    <source>
        <dbReference type="Proteomes" id="UP000618591"/>
    </source>
</evidence>
<protein>
    <recommendedName>
        <fullName evidence="4">Superinfection immunity protein</fullName>
    </recommendedName>
</protein>
<accession>A0ABQ1H579</accession>
<dbReference type="Proteomes" id="UP000618591">
    <property type="component" value="Unassembled WGS sequence"/>
</dbReference>
<reference evidence="3" key="1">
    <citation type="journal article" date="2019" name="Int. J. Syst. Evol. Microbiol.">
        <title>The Global Catalogue of Microorganisms (GCM) 10K type strain sequencing project: providing services to taxonomists for standard genome sequencing and annotation.</title>
        <authorList>
            <consortium name="The Broad Institute Genomics Platform"/>
            <consortium name="The Broad Institute Genome Sequencing Center for Infectious Disease"/>
            <person name="Wu L."/>
            <person name="Ma J."/>
        </authorList>
    </citation>
    <scope>NUCLEOTIDE SEQUENCE [LARGE SCALE GENOMIC DNA]</scope>
    <source>
        <strain evidence="3">CGMCC 1.10106</strain>
    </source>
</reference>
<keyword evidence="1" id="KW-0472">Membrane</keyword>
<keyword evidence="1" id="KW-0812">Transmembrane</keyword>
<name>A0ABQ1H579_9SPHN</name>
<keyword evidence="3" id="KW-1185">Reference proteome</keyword>
<dbReference type="EMBL" id="BMDW01000022">
    <property type="protein sequence ID" value="GGA57909.1"/>
    <property type="molecule type" value="Genomic_DNA"/>
</dbReference>
<evidence type="ECO:0008006" key="4">
    <source>
        <dbReference type="Google" id="ProtNLM"/>
    </source>
</evidence>
<comment type="caution">
    <text evidence="2">The sequence shown here is derived from an EMBL/GenBank/DDBJ whole genome shotgun (WGS) entry which is preliminary data.</text>
</comment>
<proteinExistence type="predicted"/>
<feature type="transmembrane region" description="Helical" evidence="1">
    <location>
        <begin position="45"/>
        <end position="69"/>
    </location>
</feature>
<gene>
    <name evidence="2" type="ORF">GCM10011395_30340</name>
</gene>
<keyword evidence="1" id="KW-1133">Transmembrane helix</keyword>
<feature type="transmembrane region" description="Helical" evidence="1">
    <location>
        <begin position="15"/>
        <end position="33"/>
    </location>
</feature>
<evidence type="ECO:0000313" key="2">
    <source>
        <dbReference type="EMBL" id="GGA57909.1"/>
    </source>
</evidence>
<organism evidence="2 3">
    <name type="scientific">Sphingomonas psychrolutea</name>
    <dbReference type="NCBI Taxonomy" id="1259676"/>
    <lineage>
        <taxon>Bacteria</taxon>
        <taxon>Pseudomonadati</taxon>
        <taxon>Pseudomonadota</taxon>
        <taxon>Alphaproteobacteria</taxon>
        <taxon>Sphingomonadales</taxon>
        <taxon>Sphingomonadaceae</taxon>
        <taxon>Sphingomonas</taxon>
    </lineage>
</organism>